<sequence>MNTRSEMKAHRTVPPRLSVVLLNLVFLGSGLGPFGPPRNDTVVPYNISMLHTTINEQIHRLGWYQTIPFKSDLLLRRVAAKGAALAGASIRKSGVILGQAHLRGG</sequence>
<dbReference type="AlphaFoldDB" id="A0A2V3UDS9"/>
<accession>A0A2V3UDS9</accession>
<reference evidence="1 2" key="1">
    <citation type="submission" date="2018-05" db="EMBL/GenBank/DDBJ databases">
        <title>Genomic Encyclopedia of Type Strains, Phase IV (KMG-IV): sequencing the most valuable type-strain genomes for metagenomic binning, comparative biology and taxonomic classification.</title>
        <authorList>
            <person name="Goeker M."/>
        </authorList>
    </citation>
    <scope>NUCLEOTIDE SEQUENCE [LARGE SCALE GENOMIC DNA]</scope>
    <source>
        <strain evidence="1 2">DSM 6462</strain>
    </source>
</reference>
<dbReference type="EMBL" id="QJJK01000002">
    <property type="protein sequence ID" value="PXW63463.1"/>
    <property type="molecule type" value="Genomic_DNA"/>
</dbReference>
<dbReference type="Proteomes" id="UP000248021">
    <property type="component" value="Unassembled WGS sequence"/>
</dbReference>
<organism evidence="1 2">
    <name type="scientific">Chelatococcus asaccharovorans</name>
    <dbReference type="NCBI Taxonomy" id="28210"/>
    <lineage>
        <taxon>Bacteria</taxon>
        <taxon>Pseudomonadati</taxon>
        <taxon>Pseudomonadota</taxon>
        <taxon>Alphaproteobacteria</taxon>
        <taxon>Hyphomicrobiales</taxon>
        <taxon>Chelatococcaceae</taxon>
        <taxon>Chelatococcus</taxon>
    </lineage>
</organism>
<name>A0A2V3UDS9_9HYPH</name>
<evidence type="ECO:0000313" key="1">
    <source>
        <dbReference type="EMBL" id="PXW63463.1"/>
    </source>
</evidence>
<proteinExistence type="predicted"/>
<gene>
    <name evidence="1" type="ORF">C7450_102379</name>
</gene>
<evidence type="ECO:0000313" key="2">
    <source>
        <dbReference type="Proteomes" id="UP000248021"/>
    </source>
</evidence>
<comment type="caution">
    <text evidence="1">The sequence shown here is derived from an EMBL/GenBank/DDBJ whole genome shotgun (WGS) entry which is preliminary data.</text>
</comment>
<protein>
    <submittedName>
        <fullName evidence="1">Uncharacterized protein</fullName>
    </submittedName>
</protein>
<keyword evidence="2" id="KW-1185">Reference proteome</keyword>